<reference evidence="2 3" key="2">
    <citation type="submission" date="2018-11" db="EMBL/GenBank/DDBJ databases">
        <authorList>
            <consortium name="Pathogen Informatics"/>
        </authorList>
    </citation>
    <scope>NUCLEOTIDE SEQUENCE [LARGE SCALE GENOMIC DNA]</scope>
</reference>
<evidence type="ECO:0000313" key="2">
    <source>
        <dbReference type="EMBL" id="VDO14755.1"/>
    </source>
</evidence>
<dbReference type="InterPro" id="IPR056906">
    <property type="entry name" value="ORF2/G2P_dom"/>
</dbReference>
<dbReference type="Proteomes" id="UP000280834">
    <property type="component" value="Unassembled WGS sequence"/>
</dbReference>
<dbReference type="WBParaSite" id="BTMF_0000412001-mRNA-1">
    <property type="protein sequence ID" value="BTMF_0000412001-mRNA-1"/>
    <property type="gene ID" value="BTMF_0000412001"/>
</dbReference>
<keyword evidence="3" id="KW-1185">Reference proteome</keyword>
<dbReference type="Pfam" id="PF23343">
    <property type="entry name" value="REP_ORF2-G2P"/>
    <property type="match status" value="1"/>
</dbReference>
<reference evidence="4" key="1">
    <citation type="submission" date="2017-02" db="UniProtKB">
        <authorList>
            <consortium name="WormBaseParasite"/>
        </authorList>
    </citation>
    <scope>IDENTIFICATION</scope>
</reference>
<feature type="domain" description="Replication-associated protein ORF2/G2P" evidence="1">
    <location>
        <begin position="6"/>
        <end position="96"/>
    </location>
</feature>
<name>A0A0R3QCP0_9BILA</name>
<evidence type="ECO:0000313" key="3">
    <source>
        <dbReference type="Proteomes" id="UP000280834"/>
    </source>
</evidence>
<protein>
    <submittedName>
        <fullName evidence="4">Rep protein</fullName>
    </submittedName>
</protein>
<proteinExistence type="predicted"/>
<accession>A0A0R3QCP0</accession>
<evidence type="ECO:0000313" key="4">
    <source>
        <dbReference type="WBParaSite" id="BTMF_0000412001-mRNA-1"/>
    </source>
</evidence>
<sequence>MKRALGGEYLYCAGFERQERGAWHVHVACHKLPRHVEVKGVRIDAWKLGTKVWQSIVGEGNGMCFVGGRTRHGSPARRRFSCAQMASYVSKYITKHYDDVPDGFKSYSHSKGLVKGEKYRFTITGLGASPVEGAPAGDGFADAVALGFEVPDGARIVSWRVNEPDREFRRCWLVTEPLGGVAHGQKQA</sequence>
<dbReference type="EMBL" id="UZAG01003081">
    <property type="protein sequence ID" value="VDO14755.1"/>
    <property type="molecule type" value="Genomic_DNA"/>
</dbReference>
<gene>
    <name evidence="2" type="ORF">BTMF_LOCUS3423</name>
</gene>
<evidence type="ECO:0000259" key="1">
    <source>
        <dbReference type="Pfam" id="PF23343"/>
    </source>
</evidence>
<dbReference type="AlphaFoldDB" id="A0A0R3QCP0"/>
<organism evidence="4">
    <name type="scientific">Brugia timori</name>
    <dbReference type="NCBI Taxonomy" id="42155"/>
    <lineage>
        <taxon>Eukaryota</taxon>
        <taxon>Metazoa</taxon>
        <taxon>Ecdysozoa</taxon>
        <taxon>Nematoda</taxon>
        <taxon>Chromadorea</taxon>
        <taxon>Rhabditida</taxon>
        <taxon>Spirurina</taxon>
        <taxon>Spiruromorpha</taxon>
        <taxon>Filarioidea</taxon>
        <taxon>Onchocercidae</taxon>
        <taxon>Brugia</taxon>
    </lineage>
</organism>